<keyword evidence="2" id="KW-1133">Transmembrane helix</keyword>
<feature type="domain" description="HTH araC/xylS-type" evidence="3">
    <location>
        <begin position="275"/>
        <end position="376"/>
    </location>
</feature>
<dbReference type="SMART" id="SM00342">
    <property type="entry name" value="HTH_ARAC"/>
    <property type="match status" value="1"/>
</dbReference>
<evidence type="ECO:0000313" key="5">
    <source>
        <dbReference type="Proteomes" id="UP001589688"/>
    </source>
</evidence>
<feature type="transmembrane region" description="Helical" evidence="2">
    <location>
        <begin position="97"/>
        <end position="118"/>
    </location>
</feature>
<feature type="transmembrane region" description="Helical" evidence="2">
    <location>
        <begin position="68"/>
        <end position="85"/>
    </location>
</feature>
<gene>
    <name evidence="4" type="ORF">ACFFK8_09810</name>
</gene>
<dbReference type="Pfam" id="PF12833">
    <property type="entry name" value="HTH_18"/>
    <property type="match status" value="1"/>
</dbReference>
<keyword evidence="1" id="KW-0238">DNA-binding</keyword>
<feature type="transmembrane region" description="Helical" evidence="2">
    <location>
        <begin position="37"/>
        <end position="56"/>
    </location>
</feature>
<feature type="transmembrane region" description="Helical" evidence="2">
    <location>
        <begin position="142"/>
        <end position="167"/>
    </location>
</feature>
<sequence>MAQSMITVAPMLVCAFWMAMLALDVKEHGDRAAHRALLLWAAAATLLYMGHCVFFNRDTLLLPLFDTLYVVCNLAVFPLYLRYLVRLTEGRVSRSTNLLVAVPPVAFGVVVGALYLLMTPLETAHFIEAYLYRNSFDSLAGLVWWMAVVHHAGKVLFAVGVVVTLWVGTRKVRRYNRLVDSLYADTDNRRLRGVTTILVLMVATCIVSFTANAIGRHYFAGRLWLLAIPFVMFSMLLFALGYCGYRQQFSFEDVELGTDGPEAAPEAESMGQWLAQVRGVMSDEQLYLLPDLKVDDVARRLGTNRRYVQQAMNEELGMTFSEYVNRLRVDYAERVLQQEPGITVEELGQRAGYATKSTFYRNFARFKGYRPKAAER</sequence>
<dbReference type="PANTHER" id="PTHR43280">
    <property type="entry name" value="ARAC-FAMILY TRANSCRIPTIONAL REGULATOR"/>
    <property type="match status" value="1"/>
</dbReference>
<dbReference type="RefSeq" id="WP_005845759.1">
    <property type="nucleotide sequence ID" value="NZ_JADU01000012.1"/>
</dbReference>
<accession>A0ABV5ZNA3</accession>
<dbReference type="Gene3D" id="1.10.10.60">
    <property type="entry name" value="Homeodomain-like"/>
    <property type="match status" value="1"/>
</dbReference>
<evidence type="ECO:0000256" key="2">
    <source>
        <dbReference type="SAM" id="Phobius"/>
    </source>
</evidence>
<evidence type="ECO:0000256" key="1">
    <source>
        <dbReference type="ARBA" id="ARBA00023125"/>
    </source>
</evidence>
<dbReference type="InterPro" id="IPR018060">
    <property type="entry name" value="HTH_AraC"/>
</dbReference>
<proteinExistence type="predicted"/>
<evidence type="ECO:0000313" key="4">
    <source>
        <dbReference type="EMBL" id="MFB9898074.1"/>
    </source>
</evidence>
<evidence type="ECO:0000259" key="3">
    <source>
        <dbReference type="PROSITE" id="PS01124"/>
    </source>
</evidence>
<dbReference type="Proteomes" id="UP001589688">
    <property type="component" value="Unassembled WGS sequence"/>
</dbReference>
<organism evidence="4 5">
    <name type="scientific">Hallella seregens ATCC 51272</name>
    <dbReference type="NCBI Taxonomy" id="1336250"/>
    <lineage>
        <taxon>Bacteria</taxon>
        <taxon>Pseudomonadati</taxon>
        <taxon>Bacteroidota</taxon>
        <taxon>Bacteroidia</taxon>
        <taxon>Bacteroidales</taxon>
        <taxon>Prevotellaceae</taxon>
        <taxon>Hallella</taxon>
    </lineage>
</organism>
<comment type="caution">
    <text evidence="4">The sequence shown here is derived from an EMBL/GenBank/DDBJ whole genome shotgun (WGS) entry which is preliminary data.</text>
</comment>
<reference evidence="4 5" key="1">
    <citation type="submission" date="2024-09" db="EMBL/GenBank/DDBJ databases">
        <authorList>
            <person name="Sun Q."/>
            <person name="Mori K."/>
        </authorList>
    </citation>
    <scope>NUCLEOTIDE SEQUENCE [LARGE SCALE GENOMIC DNA]</scope>
    <source>
        <strain evidence="4 5">ATCC 51272</strain>
    </source>
</reference>
<feature type="transmembrane region" description="Helical" evidence="2">
    <location>
        <begin position="6"/>
        <end position="25"/>
    </location>
</feature>
<feature type="transmembrane region" description="Helical" evidence="2">
    <location>
        <begin position="191"/>
        <end position="211"/>
    </location>
</feature>
<dbReference type="PANTHER" id="PTHR43280:SF2">
    <property type="entry name" value="HTH-TYPE TRANSCRIPTIONAL REGULATOR EXSA"/>
    <property type="match status" value="1"/>
</dbReference>
<keyword evidence="2" id="KW-0812">Transmembrane</keyword>
<dbReference type="EMBL" id="JBHLZF010000002">
    <property type="protein sequence ID" value="MFB9898074.1"/>
    <property type="molecule type" value="Genomic_DNA"/>
</dbReference>
<dbReference type="PROSITE" id="PS01124">
    <property type="entry name" value="HTH_ARAC_FAMILY_2"/>
    <property type="match status" value="1"/>
</dbReference>
<keyword evidence="2" id="KW-0472">Membrane</keyword>
<keyword evidence="5" id="KW-1185">Reference proteome</keyword>
<protein>
    <submittedName>
        <fullName evidence="4">Helix-turn-helix domain-containing protein</fullName>
    </submittedName>
</protein>
<feature type="transmembrane region" description="Helical" evidence="2">
    <location>
        <begin position="223"/>
        <end position="245"/>
    </location>
</feature>
<name>A0ABV5ZNA3_9BACT</name>